<dbReference type="OrthoDB" id="10264220at2759"/>
<dbReference type="GO" id="GO:0007035">
    <property type="term" value="P:vacuolar acidification"/>
    <property type="evidence" value="ECO:0007669"/>
    <property type="project" value="TreeGrafter"/>
</dbReference>
<keyword evidence="6 9" id="KW-1133">Transmembrane helix</keyword>
<feature type="transmembrane region" description="Helical" evidence="9">
    <location>
        <begin position="490"/>
        <end position="509"/>
    </location>
</feature>
<dbReference type="AlphaFoldDB" id="A0A5E8BZZ7"/>
<feature type="transmembrane region" description="Helical" evidence="9">
    <location>
        <begin position="658"/>
        <end position="677"/>
    </location>
</feature>
<dbReference type="PANTHER" id="PTHR11629">
    <property type="entry name" value="VACUOLAR PROTON ATPASES"/>
    <property type="match status" value="1"/>
</dbReference>
<evidence type="ECO:0000256" key="1">
    <source>
        <dbReference type="ARBA" id="ARBA00004141"/>
    </source>
</evidence>
<keyword evidence="11" id="KW-1185">Reference proteome</keyword>
<dbReference type="RefSeq" id="XP_031856101.1">
    <property type="nucleotide sequence ID" value="XM_032000210.1"/>
</dbReference>
<evidence type="ECO:0000256" key="8">
    <source>
        <dbReference type="ARBA" id="ARBA00023136"/>
    </source>
</evidence>
<evidence type="ECO:0000256" key="9">
    <source>
        <dbReference type="RuleBase" id="RU361189"/>
    </source>
</evidence>
<dbReference type="GO" id="GO:0000220">
    <property type="term" value="C:vacuolar proton-transporting V-type ATPase, V0 domain"/>
    <property type="evidence" value="ECO:0007669"/>
    <property type="project" value="InterPro"/>
</dbReference>
<dbReference type="GO" id="GO:0051117">
    <property type="term" value="F:ATPase binding"/>
    <property type="evidence" value="ECO:0007669"/>
    <property type="project" value="TreeGrafter"/>
</dbReference>
<keyword evidence="8 9" id="KW-0472">Membrane</keyword>
<evidence type="ECO:0000256" key="4">
    <source>
        <dbReference type="ARBA" id="ARBA00022692"/>
    </source>
</evidence>
<evidence type="ECO:0000313" key="10">
    <source>
        <dbReference type="EMBL" id="VVT57024.1"/>
    </source>
</evidence>
<proteinExistence type="inferred from homology"/>
<comment type="similarity">
    <text evidence="2 9">Belongs to the V-ATPase 116 kDa subunit family.</text>
</comment>
<accession>A0A5E8BZZ7</accession>
<comment type="subcellular location">
    <subcellularLocation>
        <location evidence="1">Membrane</location>
        <topology evidence="1">Multi-pass membrane protein</topology>
    </subcellularLocation>
</comment>
<sequence>MDRPEAIFRSADMSLVQLYVPNEIARQIVASLGELGTIQFRDLNSSLSIFQRTYVKEIRRLDSVERQLRFFKSQIQHRAIPILAPTSSTATSSAAPNISDIDHLVEQANRLETSILDLTKSYDSLVARKNSHIEKRHVLVGCGQFFDKANRDPGQVRLSLETNRTGDEYGESAGLLQEHHDLESHNNDENEDEQDLIVSAGVSPGLASLNIKFVAGIIPRNKADILERILWRTLRGNLYMNKVPIDDTFTDPITGNEITKDIFIVFAHGDMILKRIRRICESLGASIHSVDESMARRREEVQHMNAMISDLETVIHSTSLHLSTELRYVADRLAEWFVVVRKEKAIYGALNLFNYDANRRVLIAEGWVPTDDIPTVKNEFRAISEQAGASTSSVVNELITNRTPPTYFRTNKFTAAFQAIVDAYGISTYKEVNPGLATIVTFPFMFAIMFGDVGHGILVALAASALIIFEKKIAQAHRDEISDMAFSGRYILLLMGLFSVYTGLLYNDIFSRSMTLFPSRWAWPESWQEGETIVATQKGVYAIGLDSAWHGTENNLIFTNSYKMKLSILMGFCHMFYSLCFSLVNYRYFQSRVDVIGNFIPSVIFMLSIFGYLSITIVYKWCVDWQKDNLPAPGLLNMLINMFLAPGRIDDQLYKGQAIIQLLLVLLAAICVPWLLLVKPLWLRKINAQPLISLPVSSDSRNSMSAATRLLAEDPDNPELQSHNSSSMHIEDFVEPDDHEEFDFGEVMIHQVIHTIEFCLNCVSHTASYLRLWALSLAHNQLSSVLWSMTIANGFSLAQSGGAFGIAGMVFLFGVWFVLTVCVLVLMEGTSAMLHSLRLHWVEAMSKFFEGEGYAYEPFSFSSCTYSDNDAE</sequence>
<evidence type="ECO:0000256" key="7">
    <source>
        <dbReference type="ARBA" id="ARBA00023065"/>
    </source>
</evidence>
<dbReference type="EMBL" id="CABVLU010000004">
    <property type="protein sequence ID" value="VVT57024.1"/>
    <property type="molecule type" value="Genomic_DNA"/>
</dbReference>
<evidence type="ECO:0000256" key="2">
    <source>
        <dbReference type="ARBA" id="ARBA00009904"/>
    </source>
</evidence>
<feature type="transmembrane region" description="Helical" evidence="9">
    <location>
        <begin position="566"/>
        <end position="584"/>
    </location>
</feature>
<dbReference type="Proteomes" id="UP000398389">
    <property type="component" value="Unassembled WGS sequence"/>
</dbReference>
<organism evidence="10 11">
    <name type="scientific">Magnusiomyces paraingens</name>
    <dbReference type="NCBI Taxonomy" id="2606893"/>
    <lineage>
        <taxon>Eukaryota</taxon>
        <taxon>Fungi</taxon>
        <taxon>Dikarya</taxon>
        <taxon>Ascomycota</taxon>
        <taxon>Saccharomycotina</taxon>
        <taxon>Dipodascomycetes</taxon>
        <taxon>Dipodascales</taxon>
        <taxon>Dipodascaceae</taxon>
        <taxon>Magnusiomyces</taxon>
    </lineage>
</organism>
<dbReference type="Pfam" id="PF01496">
    <property type="entry name" value="V_ATPase_I"/>
    <property type="match status" value="1"/>
</dbReference>
<evidence type="ECO:0000256" key="5">
    <source>
        <dbReference type="ARBA" id="ARBA00022781"/>
    </source>
</evidence>
<keyword evidence="4 9" id="KW-0812">Transmembrane</keyword>
<feature type="transmembrane region" description="Helical" evidence="9">
    <location>
        <begin position="596"/>
        <end position="618"/>
    </location>
</feature>
<gene>
    <name evidence="10" type="ORF">SAPINGB_P005496</name>
</gene>
<dbReference type="InterPro" id="IPR026028">
    <property type="entry name" value="V-type_ATPase_116kDa_su_euka"/>
</dbReference>
<evidence type="ECO:0000256" key="6">
    <source>
        <dbReference type="ARBA" id="ARBA00022989"/>
    </source>
</evidence>
<protein>
    <recommendedName>
        <fullName evidence="9">V-type proton ATPase subunit a</fullName>
    </recommendedName>
</protein>
<evidence type="ECO:0000256" key="3">
    <source>
        <dbReference type="ARBA" id="ARBA00022448"/>
    </source>
</evidence>
<dbReference type="PANTHER" id="PTHR11629:SF63">
    <property type="entry name" value="V-TYPE PROTON ATPASE SUBUNIT A"/>
    <property type="match status" value="1"/>
</dbReference>
<dbReference type="GO" id="GO:0046961">
    <property type="term" value="F:proton-transporting ATPase activity, rotational mechanism"/>
    <property type="evidence" value="ECO:0007669"/>
    <property type="project" value="InterPro"/>
</dbReference>
<reference evidence="10 11" key="1">
    <citation type="submission" date="2019-09" db="EMBL/GenBank/DDBJ databases">
        <authorList>
            <person name="Brejova B."/>
        </authorList>
    </citation>
    <scope>NUCLEOTIDE SEQUENCE [LARGE SCALE GENOMIC DNA]</scope>
</reference>
<feature type="transmembrane region" description="Helical" evidence="9">
    <location>
        <begin position="803"/>
        <end position="827"/>
    </location>
</feature>
<comment type="function">
    <text evidence="9">Essential component of the vacuolar proton pump (V-ATPase), a multimeric enzyme that catalyzes the translocation of protons across the membranes. Required for assembly and activity of the V-ATPase.</text>
</comment>
<keyword evidence="7 9" id="KW-0406">Ion transport</keyword>
<dbReference type="PIRSF" id="PIRSF001293">
    <property type="entry name" value="ATP6V0A1"/>
    <property type="match status" value="1"/>
</dbReference>
<evidence type="ECO:0000313" key="11">
    <source>
        <dbReference type="Proteomes" id="UP000398389"/>
    </source>
</evidence>
<keyword evidence="5 9" id="KW-0375">Hydrogen ion transport</keyword>
<dbReference type="GeneID" id="43584310"/>
<keyword evidence="3 9" id="KW-0813">Transport</keyword>
<dbReference type="GO" id="GO:0000329">
    <property type="term" value="C:fungal-type vacuole membrane"/>
    <property type="evidence" value="ECO:0007669"/>
    <property type="project" value="TreeGrafter"/>
</dbReference>
<feature type="transmembrane region" description="Helical" evidence="9">
    <location>
        <begin position="444"/>
        <end position="469"/>
    </location>
</feature>
<name>A0A5E8BZZ7_9ASCO</name>
<dbReference type="InterPro" id="IPR002490">
    <property type="entry name" value="V-ATPase_116kDa_su"/>
</dbReference>